<name>A0A9Q3HUT7_9BASI</name>
<dbReference type="InterPro" id="IPR043502">
    <property type="entry name" value="DNA/RNA_pol_sf"/>
</dbReference>
<accession>A0A9Q3HUT7</accession>
<dbReference type="Gene3D" id="3.10.10.10">
    <property type="entry name" value="HIV Type 1 Reverse Transcriptase, subunit A, domain 1"/>
    <property type="match status" value="1"/>
</dbReference>
<dbReference type="SUPFAM" id="SSF56672">
    <property type="entry name" value="DNA/RNA polymerases"/>
    <property type="match status" value="1"/>
</dbReference>
<dbReference type="AlphaFoldDB" id="A0A9Q3HUT7"/>
<gene>
    <name evidence="1" type="ORF">O181_056807</name>
</gene>
<proteinExistence type="predicted"/>
<keyword evidence="2" id="KW-1185">Reference proteome</keyword>
<dbReference type="OrthoDB" id="6776860at2759"/>
<evidence type="ECO:0000313" key="2">
    <source>
        <dbReference type="Proteomes" id="UP000765509"/>
    </source>
</evidence>
<dbReference type="InterPro" id="IPR053134">
    <property type="entry name" value="RNA-dir_DNA_polymerase"/>
</dbReference>
<dbReference type="EMBL" id="AVOT02025674">
    <property type="protein sequence ID" value="MBW0517092.1"/>
    <property type="molecule type" value="Genomic_DNA"/>
</dbReference>
<dbReference type="Gene3D" id="3.30.70.270">
    <property type="match status" value="1"/>
</dbReference>
<comment type="caution">
    <text evidence="1">The sequence shown here is derived from an EMBL/GenBank/DDBJ whole genome shotgun (WGS) entry which is preliminary data.</text>
</comment>
<protein>
    <submittedName>
        <fullName evidence="1">Uncharacterized protein</fullName>
    </submittedName>
</protein>
<reference evidence="1" key="1">
    <citation type="submission" date="2021-03" db="EMBL/GenBank/DDBJ databases">
        <title>Draft genome sequence of rust myrtle Austropuccinia psidii MF-1, a brazilian biotype.</title>
        <authorList>
            <person name="Quecine M.C."/>
            <person name="Pachon D.M.R."/>
            <person name="Bonatelli M.L."/>
            <person name="Correr F.H."/>
            <person name="Franceschini L.M."/>
            <person name="Leite T.F."/>
            <person name="Margarido G.R.A."/>
            <person name="Almeida C.A."/>
            <person name="Ferrarezi J.A."/>
            <person name="Labate C.A."/>
        </authorList>
    </citation>
    <scope>NUCLEOTIDE SEQUENCE</scope>
    <source>
        <strain evidence="1">MF-1</strain>
    </source>
</reference>
<dbReference type="InterPro" id="IPR043128">
    <property type="entry name" value="Rev_trsase/Diguanyl_cyclase"/>
</dbReference>
<dbReference type="PANTHER" id="PTHR24559">
    <property type="entry name" value="TRANSPOSON TY3-I GAG-POL POLYPROTEIN"/>
    <property type="match status" value="1"/>
</dbReference>
<evidence type="ECO:0000313" key="1">
    <source>
        <dbReference type="EMBL" id="MBW0517092.1"/>
    </source>
</evidence>
<dbReference type="Proteomes" id="UP000765509">
    <property type="component" value="Unassembled WGS sequence"/>
</dbReference>
<dbReference type="PANTHER" id="PTHR24559:SF444">
    <property type="entry name" value="REVERSE TRANSCRIPTASE DOMAIN-CONTAINING PROTEIN"/>
    <property type="match status" value="1"/>
</dbReference>
<sequence length="158" mass="18394">MLRKIRPAFAIGEEPLGKIRGHDIEFYLDVEGPYSPMLRKPPYPESLEAGKEIEKHINELLEMDVIRVIGLNEIVEITTPVLISWNDGKYRLCGNFRALKNYTTADRYPIPRIPHDLDNLERAKYISRIDFFNDFHQNGVKTNSMKLFRMTCHMGISE</sequence>
<organism evidence="1 2">
    <name type="scientific">Austropuccinia psidii MF-1</name>
    <dbReference type="NCBI Taxonomy" id="1389203"/>
    <lineage>
        <taxon>Eukaryota</taxon>
        <taxon>Fungi</taxon>
        <taxon>Dikarya</taxon>
        <taxon>Basidiomycota</taxon>
        <taxon>Pucciniomycotina</taxon>
        <taxon>Pucciniomycetes</taxon>
        <taxon>Pucciniales</taxon>
        <taxon>Sphaerophragmiaceae</taxon>
        <taxon>Austropuccinia</taxon>
    </lineage>
</organism>